<evidence type="ECO:0000256" key="5">
    <source>
        <dbReference type="ARBA" id="ARBA00022989"/>
    </source>
</evidence>
<proteinExistence type="inferred from homology"/>
<evidence type="ECO:0000256" key="2">
    <source>
        <dbReference type="ARBA" id="ARBA00006464"/>
    </source>
</evidence>
<feature type="transmembrane region" description="Helical" evidence="7">
    <location>
        <begin position="54"/>
        <end position="77"/>
    </location>
</feature>
<organism evidence="9 10">
    <name type="scientific">Wohlfahrtiimonas larvae</name>
    <dbReference type="NCBI Taxonomy" id="1157986"/>
    <lineage>
        <taxon>Bacteria</taxon>
        <taxon>Pseudomonadati</taxon>
        <taxon>Pseudomonadota</taxon>
        <taxon>Gammaproteobacteria</taxon>
        <taxon>Cardiobacteriales</taxon>
        <taxon>Ignatzschineriaceae</taxon>
        <taxon>Wohlfahrtiimonas</taxon>
    </lineage>
</organism>
<dbReference type="Proteomes" id="UP001500631">
    <property type="component" value="Unassembled WGS sequence"/>
</dbReference>
<keyword evidence="4 7" id="KW-0812">Transmembrane</keyword>
<dbReference type="EMBL" id="BAABKE010000001">
    <property type="protein sequence ID" value="GAA5093710.1"/>
    <property type="molecule type" value="Genomic_DNA"/>
</dbReference>
<gene>
    <name evidence="9" type="ORF">GCM10023338_01130</name>
</gene>
<sequence>MAVLPSLIIWPEIIINFPHLSPVQWHTTAANVLAYWVAFLLYKKLQKFPGARTLIYLLPSVTICWAIALGVILLLRLDYSRPALLSAFMLANMVLVIGNQLSHKYHQLKLAIVPFGDYQEVIALDSADHRILSAPAFNGIRYDAVVADLRSNMPDEWQAFLANCALANIPVYHSRLMVEQLTGRVKINHLSENIFGALYTTSFYGIMKRIAEVIFVLVLLPVWLPLMLIFGAIVKIESRGPMFFIQERVGLGDKDFKVYKLRSMCQDSEKKGAQFATQGDARVTKVGKFIRKTRIDEIPQFINILKGDMSLIGPRPEQRVFVEQFKKEIPFYSYRHVVRPGISGWAQVTQGYAANADETRVKLEYDLYYIKHFSFWLDVLIVLKTIRTMLTGFGAR</sequence>
<feature type="transmembrane region" description="Helical" evidence="7">
    <location>
        <begin position="23"/>
        <end position="42"/>
    </location>
</feature>
<evidence type="ECO:0000259" key="8">
    <source>
        <dbReference type="Pfam" id="PF02397"/>
    </source>
</evidence>
<evidence type="ECO:0000256" key="1">
    <source>
        <dbReference type="ARBA" id="ARBA00004141"/>
    </source>
</evidence>
<feature type="transmembrane region" description="Helical" evidence="7">
    <location>
        <begin position="83"/>
        <end position="101"/>
    </location>
</feature>
<evidence type="ECO:0000256" key="4">
    <source>
        <dbReference type="ARBA" id="ARBA00022692"/>
    </source>
</evidence>
<evidence type="ECO:0000256" key="6">
    <source>
        <dbReference type="ARBA" id="ARBA00023136"/>
    </source>
</evidence>
<reference evidence="10" key="1">
    <citation type="journal article" date="2019" name="Int. J. Syst. Evol. Microbiol.">
        <title>The Global Catalogue of Microorganisms (GCM) 10K type strain sequencing project: providing services to taxonomists for standard genome sequencing and annotation.</title>
        <authorList>
            <consortium name="The Broad Institute Genomics Platform"/>
            <consortium name="The Broad Institute Genome Sequencing Center for Infectious Disease"/>
            <person name="Wu L."/>
            <person name="Ma J."/>
        </authorList>
    </citation>
    <scope>NUCLEOTIDE SEQUENCE [LARGE SCALE GENOMIC DNA]</scope>
    <source>
        <strain evidence="10">JCM 18424</strain>
    </source>
</reference>
<dbReference type="PANTHER" id="PTHR30576">
    <property type="entry name" value="COLANIC BIOSYNTHESIS UDP-GLUCOSE LIPID CARRIER TRANSFERASE"/>
    <property type="match status" value="1"/>
</dbReference>
<feature type="transmembrane region" description="Helical" evidence="7">
    <location>
        <begin position="213"/>
        <end position="234"/>
    </location>
</feature>
<evidence type="ECO:0000313" key="9">
    <source>
        <dbReference type="EMBL" id="GAA5093710.1"/>
    </source>
</evidence>
<keyword evidence="6 7" id="KW-0472">Membrane</keyword>
<evidence type="ECO:0000256" key="7">
    <source>
        <dbReference type="SAM" id="Phobius"/>
    </source>
</evidence>
<dbReference type="Pfam" id="PF02397">
    <property type="entry name" value="Bac_transf"/>
    <property type="match status" value="1"/>
</dbReference>
<evidence type="ECO:0000313" key="10">
    <source>
        <dbReference type="Proteomes" id="UP001500631"/>
    </source>
</evidence>
<comment type="subcellular location">
    <subcellularLocation>
        <location evidence="1">Membrane</location>
        <topology evidence="1">Multi-pass membrane protein</topology>
    </subcellularLocation>
</comment>
<dbReference type="InterPro" id="IPR003362">
    <property type="entry name" value="Bact_transf"/>
</dbReference>
<keyword evidence="5 7" id="KW-1133">Transmembrane helix</keyword>
<dbReference type="PANTHER" id="PTHR30576:SF0">
    <property type="entry name" value="UNDECAPRENYL-PHOSPHATE N-ACETYLGALACTOSAMINYL 1-PHOSPHATE TRANSFERASE-RELATED"/>
    <property type="match status" value="1"/>
</dbReference>
<keyword evidence="3 9" id="KW-0808">Transferase</keyword>
<dbReference type="InterPro" id="IPR017475">
    <property type="entry name" value="EPS_sugar_tfrase"/>
</dbReference>
<protein>
    <submittedName>
        <fullName evidence="9">Sugar transferase</fullName>
    </submittedName>
</protein>
<comment type="caution">
    <text evidence="9">The sequence shown here is derived from an EMBL/GenBank/DDBJ whole genome shotgun (WGS) entry which is preliminary data.</text>
</comment>
<comment type="similarity">
    <text evidence="2">Belongs to the bacterial sugar transferase family.</text>
</comment>
<feature type="domain" description="Bacterial sugar transferase" evidence="8">
    <location>
        <begin position="208"/>
        <end position="390"/>
    </location>
</feature>
<accession>A0ABP9MF49</accession>
<dbReference type="GO" id="GO:0016740">
    <property type="term" value="F:transferase activity"/>
    <property type="evidence" value="ECO:0007669"/>
    <property type="project" value="UniProtKB-KW"/>
</dbReference>
<evidence type="ECO:0000256" key="3">
    <source>
        <dbReference type="ARBA" id="ARBA00022679"/>
    </source>
</evidence>
<name>A0ABP9MF49_9GAMM</name>
<dbReference type="NCBIfam" id="TIGR03025">
    <property type="entry name" value="EPS_sugtrans"/>
    <property type="match status" value="1"/>
</dbReference>
<keyword evidence="10" id="KW-1185">Reference proteome</keyword>